<keyword evidence="1" id="KW-1133">Transmembrane helix</keyword>
<proteinExistence type="predicted"/>
<feature type="transmembrane region" description="Helical" evidence="1">
    <location>
        <begin position="7"/>
        <end position="28"/>
    </location>
</feature>
<keyword evidence="3" id="KW-1185">Reference proteome</keyword>
<dbReference type="RefSeq" id="WP_106722598.1">
    <property type="nucleotide sequence ID" value="NZ_PXYL01000001.1"/>
</dbReference>
<dbReference type="Proteomes" id="UP000240653">
    <property type="component" value="Unassembled WGS sequence"/>
</dbReference>
<keyword evidence="1" id="KW-0812">Transmembrane</keyword>
<dbReference type="EMBL" id="PXYL01000001">
    <property type="protein sequence ID" value="PSJ64256.1"/>
    <property type="molecule type" value="Genomic_DNA"/>
</dbReference>
<keyword evidence="1" id="KW-0472">Membrane</keyword>
<comment type="caution">
    <text evidence="2">The sequence shown here is derived from an EMBL/GenBank/DDBJ whole genome shotgun (WGS) entry which is preliminary data.</text>
</comment>
<sequence length="160" mass="18534">MEFKSIIDIVSSISVIIGVPLAIFIFVFEQRKARANEEEEIHQLLADGYTDFLKLTLEHPDLKLQSKDATPNLSEEQTERMVTLFAILVALFERAYMVAYEEKMPPRKARHWASWEDFMREWCRREDFRNALPQLLPGEDPQFAVYIARLAAEEAAKATA</sequence>
<name>A0A2P7SP49_9HYPH</name>
<evidence type="ECO:0008006" key="4">
    <source>
        <dbReference type="Google" id="ProtNLM"/>
    </source>
</evidence>
<evidence type="ECO:0000256" key="1">
    <source>
        <dbReference type="SAM" id="Phobius"/>
    </source>
</evidence>
<gene>
    <name evidence="2" type="ORF">C7I85_02895</name>
</gene>
<organism evidence="2 3">
    <name type="scientific">Pseudaminobacter soli</name>
    <name type="common">ex Li et al. 2025</name>
    <dbReference type="NCBI Taxonomy" id="1295366"/>
    <lineage>
        <taxon>Bacteria</taxon>
        <taxon>Pseudomonadati</taxon>
        <taxon>Pseudomonadota</taxon>
        <taxon>Alphaproteobacteria</taxon>
        <taxon>Hyphomicrobiales</taxon>
        <taxon>Phyllobacteriaceae</taxon>
        <taxon>Pseudaminobacter</taxon>
    </lineage>
</organism>
<reference evidence="2 3" key="1">
    <citation type="submission" date="2018-03" db="EMBL/GenBank/DDBJ databases">
        <title>The draft genome of Mesorhizobium soli JCM 19897.</title>
        <authorList>
            <person name="Li L."/>
            <person name="Liu L."/>
            <person name="Liang L."/>
            <person name="Wang T."/>
            <person name="Zhang X."/>
        </authorList>
    </citation>
    <scope>NUCLEOTIDE SEQUENCE [LARGE SCALE GENOMIC DNA]</scope>
    <source>
        <strain evidence="2 3">JCM 19897</strain>
    </source>
</reference>
<protein>
    <recommendedName>
        <fullName evidence="4">DUF4760 domain-containing protein</fullName>
    </recommendedName>
</protein>
<accession>A0A2P7SP49</accession>
<dbReference type="OrthoDB" id="8560762at2"/>
<dbReference type="AlphaFoldDB" id="A0A2P7SP49"/>
<evidence type="ECO:0000313" key="3">
    <source>
        <dbReference type="Proteomes" id="UP000240653"/>
    </source>
</evidence>
<evidence type="ECO:0000313" key="2">
    <source>
        <dbReference type="EMBL" id="PSJ64256.1"/>
    </source>
</evidence>